<dbReference type="Gene3D" id="1.10.10.10">
    <property type="entry name" value="Winged helix-like DNA-binding domain superfamily/Winged helix DNA-binding domain"/>
    <property type="match status" value="1"/>
</dbReference>
<dbReference type="InterPro" id="IPR036388">
    <property type="entry name" value="WH-like_DNA-bd_sf"/>
</dbReference>
<dbReference type="SUPFAM" id="SSF46785">
    <property type="entry name" value="Winged helix' DNA-binding domain"/>
    <property type="match status" value="1"/>
</dbReference>
<dbReference type="SMART" id="SM00347">
    <property type="entry name" value="HTH_MARR"/>
    <property type="match status" value="1"/>
</dbReference>
<dbReference type="InterPro" id="IPR039422">
    <property type="entry name" value="MarR/SlyA-like"/>
</dbReference>
<feature type="domain" description="HTH marR-type" evidence="1">
    <location>
        <begin position="7"/>
        <end position="137"/>
    </location>
</feature>
<dbReference type="Proteomes" id="UP001614394">
    <property type="component" value="Unassembled WGS sequence"/>
</dbReference>
<dbReference type="EMBL" id="JBITYG010000008">
    <property type="protein sequence ID" value="MFI9103838.1"/>
    <property type="molecule type" value="Genomic_DNA"/>
</dbReference>
<dbReference type="RefSeq" id="WP_399653454.1">
    <property type="nucleotide sequence ID" value="NZ_JBITYG010000008.1"/>
</dbReference>
<organism evidence="2 3">
    <name type="scientific">Streptomyces fildesensis</name>
    <dbReference type="NCBI Taxonomy" id="375757"/>
    <lineage>
        <taxon>Bacteria</taxon>
        <taxon>Bacillati</taxon>
        <taxon>Actinomycetota</taxon>
        <taxon>Actinomycetes</taxon>
        <taxon>Kitasatosporales</taxon>
        <taxon>Streptomycetaceae</taxon>
        <taxon>Streptomyces</taxon>
    </lineage>
</organism>
<dbReference type="PRINTS" id="PR00598">
    <property type="entry name" value="HTHMARR"/>
</dbReference>
<protein>
    <submittedName>
        <fullName evidence="2">MarR family winged helix-turn-helix transcriptional regulator</fullName>
    </submittedName>
</protein>
<dbReference type="PANTHER" id="PTHR33164">
    <property type="entry name" value="TRANSCRIPTIONAL REGULATOR, MARR FAMILY"/>
    <property type="match status" value="1"/>
</dbReference>
<keyword evidence="3" id="KW-1185">Reference proteome</keyword>
<reference evidence="2 3" key="1">
    <citation type="submission" date="2024-10" db="EMBL/GenBank/DDBJ databases">
        <title>The Natural Products Discovery Center: Release of the First 8490 Sequenced Strains for Exploring Actinobacteria Biosynthetic Diversity.</title>
        <authorList>
            <person name="Kalkreuter E."/>
            <person name="Kautsar S.A."/>
            <person name="Yang D."/>
            <person name="Bader C.D."/>
            <person name="Teijaro C.N."/>
            <person name="Fluegel L."/>
            <person name="Davis C.M."/>
            <person name="Simpson J.R."/>
            <person name="Lauterbach L."/>
            <person name="Steele A.D."/>
            <person name="Gui C."/>
            <person name="Meng S."/>
            <person name="Li G."/>
            <person name="Viehrig K."/>
            <person name="Ye F."/>
            <person name="Su P."/>
            <person name="Kiefer A.F."/>
            <person name="Nichols A."/>
            <person name="Cepeda A.J."/>
            <person name="Yan W."/>
            <person name="Fan B."/>
            <person name="Jiang Y."/>
            <person name="Adhikari A."/>
            <person name="Zheng C.-J."/>
            <person name="Schuster L."/>
            <person name="Cowan T.M."/>
            <person name="Smanski M.J."/>
            <person name="Chevrette M.G."/>
            <person name="De Carvalho L.P.S."/>
            <person name="Shen B."/>
        </authorList>
    </citation>
    <scope>NUCLEOTIDE SEQUENCE [LARGE SCALE GENOMIC DNA]</scope>
    <source>
        <strain evidence="2 3">NPDC053399</strain>
    </source>
</reference>
<evidence type="ECO:0000313" key="3">
    <source>
        <dbReference type="Proteomes" id="UP001614394"/>
    </source>
</evidence>
<dbReference type="InterPro" id="IPR000835">
    <property type="entry name" value="HTH_MarR-typ"/>
</dbReference>
<evidence type="ECO:0000259" key="1">
    <source>
        <dbReference type="PROSITE" id="PS50995"/>
    </source>
</evidence>
<comment type="caution">
    <text evidence="2">The sequence shown here is derived from an EMBL/GenBank/DDBJ whole genome shotgun (WGS) entry which is preliminary data.</text>
</comment>
<dbReference type="PROSITE" id="PS50995">
    <property type="entry name" value="HTH_MARR_2"/>
    <property type="match status" value="1"/>
</dbReference>
<sequence length="191" mass="20729">MATKKHCAELARQLRVVVGVGREVGRALPPETPPSTVAVLTVLGRYGEMRMSRLAEYLDIDISVTSRHVAYLAERGWIDRTPDALDKRSRLLRLNPHGEKVLAAASDRAAEVLAAHLNDWSDDDVDLLSGLLDRLRLSFGDCRPRPHAQTAHMAQTAQTAHTAQADLTDHAALPATTTGAAAAHTPRTHAN</sequence>
<accession>A0ABW8CBL9</accession>
<gene>
    <name evidence="2" type="ORF">ACIGXA_25285</name>
</gene>
<dbReference type="Pfam" id="PF12802">
    <property type="entry name" value="MarR_2"/>
    <property type="match status" value="1"/>
</dbReference>
<evidence type="ECO:0000313" key="2">
    <source>
        <dbReference type="EMBL" id="MFI9103838.1"/>
    </source>
</evidence>
<dbReference type="InterPro" id="IPR036390">
    <property type="entry name" value="WH_DNA-bd_sf"/>
</dbReference>
<name>A0ABW8CBL9_9ACTN</name>
<proteinExistence type="predicted"/>
<dbReference type="PANTHER" id="PTHR33164:SF57">
    <property type="entry name" value="MARR-FAMILY TRANSCRIPTIONAL REGULATOR"/>
    <property type="match status" value="1"/>
</dbReference>